<proteinExistence type="predicted"/>
<sequence length="113" mass="12603">MIVVMEIRQGYRAKSFLLKIKAYYREHNSVPIATDPMYSSINKGTLSAVVIKIVGNILSPSPGIGFQAINHDLTLKRACLFMESLIDPNTLVVLREAVITETKLVVSLGVREW</sequence>
<dbReference type="EMBL" id="GISG01257856">
    <property type="protein sequence ID" value="MBA4673156.1"/>
    <property type="molecule type" value="Transcribed_RNA"/>
</dbReference>
<name>A0A7C9AQX6_OPUST</name>
<accession>A0A7C9AQX6</accession>
<reference evidence="1" key="1">
    <citation type="journal article" date="2013" name="J. Plant Res.">
        <title>Effect of fungi and light on seed germination of three Opuntia species from semiarid lands of central Mexico.</title>
        <authorList>
            <person name="Delgado-Sanchez P."/>
            <person name="Jimenez-Bremont J.F."/>
            <person name="Guerrero-Gonzalez Mde L."/>
            <person name="Flores J."/>
        </authorList>
    </citation>
    <scope>NUCLEOTIDE SEQUENCE</scope>
    <source>
        <tissue evidence="1">Cladode</tissue>
    </source>
</reference>
<organism evidence="1">
    <name type="scientific">Opuntia streptacantha</name>
    <name type="common">Prickly pear cactus</name>
    <name type="synonym">Opuntia cardona</name>
    <dbReference type="NCBI Taxonomy" id="393608"/>
    <lineage>
        <taxon>Eukaryota</taxon>
        <taxon>Viridiplantae</taxon>
        <taxon>Streptophyta</taxon>
        <taxon>Embryophyta</taxon>
        <taxon>Tracheophyta</taxon>
        <taxon>Spermatophyta</taxon>
        <taxon>Magnoliopsida</taxon>
        <taxon>eudicotyledons</taxon>
        <taxon>Gunneridae</taxon>
        <taxon>Pentapetalae</taxon>
        <taxon>Caryophyllales</taxon>
        <taxon>Cactineae</taxon>
        <taxon>Cactaceae</taxon>
        <taxon>Opuntioideae</taxon>
        <taxon>Opuntia</taxon>
    </lineage>
</organism>
<evidence type="ECO:0000313" key="1">
    <source>
        <dbReference type="EMBL" id="MBA4673156.1"/>
    </source>
</evidence>
<reference evidence="1" key="2">
    <citation type="submission" date="2020-07" db="EMBL/GenBank/DDBJ databases">
        <authorList>
            <person name="Vera ALvarez R."/>
            <person name="Arias-Moreno D.M."/>
            <person name="Jimenez-Jacinto V."/>
            <person name="Jimenez-Bremont J.F."/>
            <person name="Swaminathan K."/>
            <person name="Moose S.P."/>
            <person name="Guerrero-Gonzalez M.L."/>
            <person name="Marino-Ramirez L."/>
            <person name="Landsman D."/>
            <person name="Rodriguez-Kessler M."/>
            <person name="Delgado-Sanchez P."/>
        </authorList>
    </citation>
    <scope>NUCLEOTIDE SEQUENCE</scope>
    <source>
        <tissue evidence="1">Cladode</tissue>
    </source>
</reference>
<dbReference type="AlphaFoldDB" id="A0A7C9AQX6"/>
<protein>
    <submittedName>
        <fullName evidence="1">Uncharacterized protein</fullName>
    </submittedName>
</protein>